<dbReference type="Proteomes" id="UP000799118">
    <property type="component" value="Unassembled WGS sequence"/>
</dbReference>
<gene>
    <name evidence="1" type="ORF">BT96DRAFT_839993</name>
</gene>
<name>A0A6A4GL44_9AGAR</name>
<proteinExistence type="predicted"/>
<accession>A0A6A4GL44</accession>
<protein>
    <submittedName>
        <fullName evidence="1">Uncharacterized protein</fullName>
    </submittedName>
</protein>
<dbReference type="SUPFAM" id="SSF53098">
    <property type="entry name" value="Ribonuclease H-like"/>
    <property type="match status" value="1"/>
</dbReference>
<evidence type="ECO:0000313" key="1">
    <source>
        <dbReference type="EMBL" id="KAE9385954.1"/>
    </source>
</evidence>
<reference evidence="1" key="1">
    <citation type="journal article" date="2019" name="Environ. Microbiol.">
        <title>Fungal ecological strategies reflected in gene transcription - a case study of two litter decomposers.</title>
        <authorList>
            <person name="Barbi F."/>
            <person name="Kohler A."/>
            <person name="Barry K."/>
            <person name="Baskaran P."/>
            <person name="Daum C."/>
            <person name="Fauchery L."/>
            <person name="Ihrmark K."/>
            <person name="Kuo A."/>
            <person name="LaButti K."/>
            <person name="Lipzen A."/>
            <person name="Morin E."/>
            <person name="Grigoriev I.V."/>
            <person name="Henrissat B."/>
            <person name="Lindahl B."/>
            <person name="Martin F."/>
        </authorList>
    </citation>
    <scope>NUCLEOTIDE SEQUENCE</scope>
    <source>
        <strain evidence="1">JB14</strain>
    </source>
</reference>
<organism evidence="1 2">
    <name type="scientific">Gymnopus androsaceus JB14</name>
    <dbReference type="NCBI Taxonomy" id="1447944"/>
    <lineage>
        <taxon>Eukaryota</taxon>
        <taxon>Fungi</taxon>
        <taxon>Dikarya</taxon>
        <taxon>Basidiomycota</taxon>
        <taxon>Agaricomycotina</taxon>
        <taxon>Agaricomycetes</taxon>
        <taxon>Agaricomycetidae</taxon>
        <taxon>Agaricales</taxon>
        <taxon>Marasmiineae</taxon>
        <taxon>Omphalotaceae</taxon>
        <taxon>Gymnopus</taxon>
    </lineage>
</organism>
<dbReference type="EMBL" id="ML769927">
    <property type="protein sequence ID" value="KAE9385954.1"/>
    <property type="molecule type" value="Genomic_DNA"/>
</dbReference>
<dbReference type="InterPro" id="IPR012337">
    <property type="entry name" value="RNaseH-like_sf"/>
</dbReference>
<evidence type="ECO:0000313" key="2">
    <source>
        <dbReference type="Proteomes" id="UP000799118"/>
    </source>
</evidence>
<dbReference type="OrthoDB" id="2790258at2759"/>
<dbReference type="AlphaFoldDB" id="A0A6A4GL44"/>
<sequence>MLPVVQLLHNVRTQWDSLFFMICRYRVLRQAIEMLFRHPAHQKTLLPLVPTDAEWKKLRDFEVILQVPHTVQQVLSKQKTPVLSSAIPVYECFIYSWEYMAKNNPSLSYFINERLKWAYKYYKKMLRPTIYLIACVSL</sequence>
<keyword evidence="2" id="KW-1185">Reference proteome</keyword>